<accession>A0ABD2PJR0</accession>
<keyword evidence="2" id="KW-1185">Reference proteome</keyword>
<organism evidence="1 2">
    <name type="scientific">Cichlidogyrus casuarinus</name>
    <dbReference type="NCBI Taxonomy" id="1844966"/>
    <lineage>
        <taxon>Eukaryota</taxon>
        <taxon>Metazoa</taxon>
        <taxon>Spiralia</taxon>
        <taxon>Lophotrochozoa</taxon>
        <taxon>Platyhelminthes</taxon>
        <taxon>Monogenea</taxon>
        <taxon>Monopisthocotylea</taxon>
        <taxon>Dactylogyridea</taxon>
        <taxon>Ancyrocephalidae</taxon>
        <taxon>Cichlidogyrus</taxon>
    </lineage>
</organism>
<sequence length="335" mass="37131">MVPEDLVLLLDLDLLLGLFGGRCETSCEKPFWVSLMERFATGEVTPSVTFELFFTITSLRVAAVAAATSVLVLDVIAPHLVANPDRIEFVLPDFKMAASKSTVRSDKRVPVLCLGEETNFLDCGPVRYNPISGLKVDFLVVKVTLNGSDKGTIDLKVDTQRELNCNLHQGLTLPCLVTFLNHFTAVDDDTVAPAFWLNLFKTISCKGSAFNLRYHSAENELMLCVKEMSLNCVTSRQALTTNFGARFGLSQLHCNLHTPACDYDVLRPCASLVALLQGYAFKQDLQLHMRELLVDLPTNWQGCISLAPEVVTLAKHLREDLPLLCTRMEAKPTRP</sequence>
<evidence type="ECO:0008006" key="3">
    <source>
        <dbReference type="Google" id="ProtNLM"/>
    </source>
</evidence>
<gene>
    <name evidence="1" type="ORF">Ciccas_014066</name>
</gene>
<evidence type="ECO:0000313" key="1">
    <source>
        <dbReference type="EMBL" id="KAL3307419.1"/>
    </source>
</evidence>
<proteinExistence type="predicted"/>
<reference evidence="1 2" key="1">
    <citation type="submission" date="2024-11" db="EMBL/GenBank/DDBJ databases">
        <title>Adaptive evolution of stress response genes in parasites aligns with host niche diversity.</title>
        <authorList>
            <person name="Hahn C."/>
            <person name="Resl P."/>
        </authorList>
    </citation>
    <scope>NUCLEOTIDE SEQUENCE [LARGE SCALE GENOMIC DNA]</scope>
    <source>
        <strain evidence="1">EGGRZ-B1_66</strain>
        <tissue evidence="1">Body</tissue>
    </source>
</reference>
<dbReference type="EMBL" id="JBJKFK010007434">
    <property type="protein sequence ID" value="KAL3307419.1"/>
    <property type="molecule type" value="Genomic_DNA"/>
</dbReference>
<name>A0ABD2PJR0_9PLAT</name>
<comment type="caution">
    <text evidence="1">The sequence shown here is derived from an EMBL/GenBank/DDBJ whole genome shotgun (WGS) entry which is preliminary data.</text>
</comment>
<evidence type="ECO:0000313" key="2">
    <source>
        <dbReference type="Proteomes" id="UP001626550"/>
    </source>
</evidence>
<dbReference type="Proteomes" id="UP001626550">
    <property type="component" value="Unassembled WGS sequence"/>
</dbReference>
<dbReference type="AlphaFoldDB" id="A0ABD2PJR0"/>
<protein>
    <recommendedName>
        <fullName evidence="3">Secreted protein</fullName>
    </recommendedName>
</protein>
<feature type="non-terminal residue" evidence="1">
    <location>
        <position position="335"/>
    </location>
</feature>